<gene>
    <name evidence="7" type="ORF">CROQUDRAFT_664978</name>
</gene>
<feature type="transmembrane region" description="Helical" evidence="6">
    <location>
        <begin position="274"/>
        <end position="297"/>
    </location>
</feature>
<evidence type="ECO:0000256" key="1">
    <source>
        <dbReference type="ARBA" id="ARBA00004141"/>
    </source>
</evidence>
<sequence length="403" mass="46739">MTSRVCNSVNTLAVDESSFFSSSKTVNWDYHRIGWVVAGSMAVATIAISFFTIFMHCRSYNAPLQQRQIVRILLMPPVYAIISFFSYRFFRSYTYYSLIETVYEAFAICAFMFLLVQYIGHSTPEQRKILSGQPKRSVPFPFCCWRYRPSKPYFLHAIKWLVLQYCFFRPVITIAAIVCEALGVLCPNQYSIYFAEAYLEAFDFVVFTIALYGLVVFYTVTKEHLKGRSPLAKFLTIKGIVFFTFYQGFVFSILEKHGVIRGSNYWTATNVSEGLQALCTTIEMVVFSIIMIFSFSWKEYQLMEPTRRTSAFRSFIHSQNYSDFCIELYSSMKFFFDYARGKPYTSSKHQVSGSDTDSANPQRHLTGLDFNQAYEFEPSTDNHSLQSRRRDKTAETEYKTSNV</sequence>
<feature type="transmembrane region" description="Helical" evidence="6">
    <location>
        <begin position="197"/>
        <end position="220"/>
    </location>
</feature>
<feature type="transmembrane region" description="Helical" evidence="6">
    <location>
        <begin position="160"/>
        <end position="185"/>
    </location>
</feature>
<keyword evidence="8" id="KW-1185">Reference proteome</keyword>
<evidence type="ECO:0008006" key="9">
    <source>
        <dbReference type="Google" id="ProtNLM"/>
    </source>
</evidence>
<dbReference type="EMBL" id="MU167432">
    <property type="protein sequence ID" value="KAG0140602.1"/>
    <property type="molecule type" value="Genomic_DNA"/>
</dbReference>
<dbReference type="Proteomes" id="UP000886653">
    <property type="component" value="Unassembled WGS sequence"/>
</dbReference>
<comment type="caution">
    <text evidence="7">The sequence shown here is derived from an EMBL/GenBank/DDBJ whole genome shotgun (WGS) entry which is preliminary data.</text>
</comment>
<reference evidence="7" key="1">
    <citation type="submission" date="2013-11" db="EMBL/GenBank/DDBJ databases">
        <title>Genome sequence of the fusiform rust pathogen reveals effectors for host alternation and coevolution with pine.</title>
        <authorList>
            <consortium name="DOE Joint Genome Institute"/>
            <person name="Smith K."/>
            <person name="Pendleton A."/>
            <person name="Kubisiak T."/>
            <person name="Anderson C."/>
            <person name="Salamov A."/>
            <person name="Aerts A."/>
            <person name="Riley R."/>
            <person name="Clum A."/>
            <person name="Lindquist E."/>
            <person name="Ence D."/>
            <person name="Campbell M."/>
            <person name="Kronenberg Z."/>
            <person name="Feau N."/>
            <person name="Dhillon B."/>
            <person name="Hamelin R."/>
            <person name="Burleigh J."/>
            <person name="Smith J."/>
            <person name="Yandell M."/>
            <person name="Nelson C."/>
            <person name="Grigoriev I."/>
            <person name="Davis J."/>
        </authorList>
    </citation>
    <scope>NUCLEOTIDE SEQUENCE</scope>
    <source>
        <strain evidence="7">G11</strain>
    </source>
</reference>
<dbReference type="AlphaFoldDB" id="A0A9P6T637"/>
<feature type="region of interest" description="Disordered" evidence="5">
    <location>
        <begin position="379"/>
        <end position="403"/>
    </location>
</feature>
<keyword evidence="3 6" id="KW-1133">Transmembrane helix</keyword>
<evidence type="ECO:0000256" key="4">
    <source>
        <dbReference type="ARBA" id="ARBA00023136"/>
    </source>
</evidence>
<dbReference type="InterPro" id="IPR005178">
    <property type="entry name" value="Ostalpha/TMEM184C"/>
</dbReference>
<comment type="subcellular location">
    <subcellularLocation>
        <location evidence="1">Membrane</location>
        <topology evidence="1">Multi-pass membrane protein</topology>
    </subcellularLocation>
</comment>
<feature type="transmembrane region" description="Helical" evidence="6">
    <location>
        <begin position="69"/>
        <end position="90"/>
    </location>
</feature>
<dbReference type="GO" id="GO:0016020">
    <property type="term" value="C:membrane"/>
    <property type="evidence" value="ECO:0007669"/>
    <property type="project" value="UniProtKB-SubCell"/>
</dbReference>
<evidence type="ECO:0000256" key="3">
    <source>
        <dbReference type="ARBA" id="ARBA00022989"/>
    </source>
</evidence>
<organism evidence="7 8">
    <name type="scientific">Cronartium quercuum f. sp. fusiforme G11</name>
    <dbReference type="NCBI Taxonomy" id="708437"/>
    <lineage>
        <taxon>Eukaryota</taxon>
        <taxon>Fungi</taxon>
        <taxon>Dikarya</taxon>
        <taxon>Basidiomycota</taxon>
        <taxon>Pucciniomycotina</taxon>
        <taxon>Pucciniomycetes</taxon>
        <taxon>Pucciniales</taxon>
        <taxon>Coleosporiaceae</taxon>
        <taxon>Cronartium</taxon>
    </lineage>
</organism>
<dbReference type="SMART" id="SM01417">
    <property type="entry name" value="Solute_trans_a"/>
    <property type="match status" value="1"/>
</dbReference>
<evidence type="ECO:0000256" key="6">
    <source>
        <dbReference type="SAM" id="Phobius"/>
    </source>
</evidence>
<evidence type="ECO:0000313" key="7">
    <source>
        <dbReference type="EMBL" id="KAG0140602.1"/>
    </source>
</evidence>
<feature type="transmembrane region" description="Helical" evidence="6">
    <location>
        <begin position="102"/>
        <end position="120"/>
    </location>
</feature>
<name>A0A9P6T637_9BASI</name>
<dbReference type="PANTHER" id="PTHR23423">
    <property type="entry name" value="ORGANIC SOLUTE TRANSPORTER-RELATED"/>
    <property type="match status" value="1"/>
</dbReference>
<proteinExistence type="predicted"/>
<protein>
    <recommendedName>
        <fullName evidence="9">Organic solute transporter Ostalpha-domain-containing protein</fullName>
    </recommendedName>
</protein>
<keyword evidence="4 6" id="KW-0472">Membrane</keyword>
<dbReference type="OrthoDB" id="5348404at2759"/>
<evidence type="ECO:0000256" key="2">
    <source>
        <dbReference type="ARBA" id="ARBA00022692"/>
    </source>
</evidence>
<keyword evidence="2 6" id="KW-0812">Transmembrane</keyword>
<feature type="transmembrane region" description="Helical" evidence="6">
    <location>
        <begin position="232"/>
        <end position="254"/>
    </location>
</feature>
<feature type="transmembrane region" description="Helical" evidence="6">
    <location>
        <begin position="33"/>
        <end position="57"/>
    </location>
</feature>
<dbReference type="Pfam" id="PF03619">
    <property type="entry name" value="Solute_trans_a"/>
    <property type="match status" value="1"/>
</dbReference>
<accession>A0A9P6T637</accession>
<evidence type="ECO:0000256" key="5">
    <source>
        <dbReference type="SAM" id="MobiDB-lite"/>
    </source>
</evidence>
<evidence type="ECO:0000313" key="8">
    <source>
        <dbReference type="Proteomes" id="UP000886653"/>
    </source>
</evidence>
<feature type="compositionally biased region" description="Basic and acidic residues" evidence="5">
    <location>
        <begin position="392"/>
        <end position="403"/>
    </location>
</feature>